<feature type="signal peptide" evidence="1">
    <location>
        <begin position="1"/>
        <end position="19"/>
    </location>
</feature>
<evidence type="ECO:0000313" key="2">
    <source>
        <dbReference type="EMBL" id="GMT15834.1"/>
    </source>
</evidence>
<keyword evidence="1" id="KW-0732">Signal</keyword>
<feature type="chain" id="PRO_5043360858" evidence="1">
    <location>
        <begin position="20"/>
        <end position="238"/>
    </location>
</feature>
<evidence type="ECO:0000256" key="1">
    <source>
        <dbReference type="SAM" id="SignalP"/>
    </source>
</evidence>
<gene>
    <name evidence="2" type="ORF">PFISCL1PPCAC_7131</name>
</gene>
<comment type="caution">
    <text evidence="2">The sequence shown here is derived from an EMBL/GenBank/DDBJ whole genome shotgun (WGS) entry which is preliminary data.</text>
</comment>
<dbReference type="EMBL" id="BTSY01000002">
    <property type="protein sequence ID" value="GMT15834.1"/>
    <property type="molecule type" value="Genomic_DNA"/>
</dbReference>
<name>A0AAV5VD49_9BILA</name>
<accession>A0AAV5VD49</accession>
<reference evidence="2" key="1">
    <citation type="submission" date="2023-10" db="EMBL/GenBank/DDBJ databases">
        <title>Genome assembly of Pristionchus species.</title>
        <authorList>
            <person name="Yoshida K."/>
            <person name="Sommer R.J."/>
        </authorList>
    </citation>
    <scope>NUCLEOTIDE SEQUENCE</scope>
    <source>
        <strain evidence="2">RS5133</strain>
    </source>
</reference>
<sequence length="238" mass="25909">MQHLLAAAVAAALLTVAESVLCDSCLLYNGQTCVSYGTCQGTYCLYEYAQQHNGQTMLKKSCVNTPNVVFDDGTKLTVYNQCVTKNTNVQSYIVKLCYDRDYCNRQCDNPQPLSGLVTCYSCSAQNGQDCNAGTCMGLYCTYSQQRLQNGQTRLTKGCSDVPQLSFDDGTSLTQLNVCETKTTNTGSSYTAMFCNTNYCNSHCTPDNPQRDTAVMCTSCEANNANDCTGATCQGNYCI</sequence>
<proteinExistence type="predicted"/>
<organism evidence="2 3">
    <name type="scientific">Pristionchus fissidentatus</name>
    <dbReference type="NCBI Taxonomy" id="1538716"/>
    <lineage>
        <taxon>Eukaryota</taxon>
        <taxon>Metazoa</taxon>
        <taxon>Ecdysozoa</taxon>
        <taxon>Nematoda</taxon>
        <taxon>Chromadorea</taxon>
        <taxon>Rhabditida</taxon>
        <taxon>Rhabditina</taxon>
        <taxon>Diplogasteromorpha</taxon>
        <taxon>Diplogasteroidea</taxon>
        <taxon>Neodiplogasteridae</taxon>
        <taxon>Pristionchus</taxon>
    </lineage>
</organism>
<dbReference type="Proteomes" id="UP001432322">
    <property type="component" value="Unassembled WGS sequence"/>
</dbReference>
<dbReference type="AlphaFoldDB" id="A0AAV5VD49"/>
<evidence type="ECO:0000313" key="3">
    <source>
        <dbReference type="Proteomes" id="UP001432322"/>
    </source>
</evidence>
<protein>
    <submittedName>
        <fullName evidence="2">Uncharacterized protein</fullName>
    </submittedName>
</protein>
<feature type="non-terminal residue" evidence="2">
    <location>
        <position position="238"/>
    </location>
</feature>
<keyword evidence="3" id="KW-1185">Reference proteome</keyword>